<evidence type="ECO:0000256" key="2">
    <source>
        <dbReference type="ARBA" id="ARBA00022475"/>
    </source>
</evidence>
<keyword evidence="7" id="KW-1185">Reference proteome</keyword>
<dbReference type="AlphaFoldDB" id="A0A0G9HG45"/>
<protein>
    <submittedName>
        <fullName evidence="6">Uncharacterized protein</fullName>
    </submittedName>
</protein>
<dbReference type="STRING" id="1440763.BJI69_03890"/>
<keyword evidence="3" id="KW-0812">Transmembrane</keyword>
<accession>A0A0G9HG45</accession>
<dbReference type="RefSeq" id="WP_046968151.1">
    <property type="nucleotide sequence ID" value="NZ_CP017480.1"/>
</dbReference>
<dbReference type="InterPro" id="IPR003856">
    <property type="entry name" value="LPS_length_determ_N"/>
</dbReference>
<evidence type="ECO:0000256" key="5">
    <source>
        <dbReference type="ARBA" id="ARBA00023136"/>
    </source>
</evidence>
<name>A0A0G9HG45_9GAMM</name>
<reference evidence="7" key="1">
    <citation type="submission" date="2016-09" db="EMBL/GenBank/DDBJ databases">
        <authorList>
            <person name="Lysoe E."/>
        </authorList>
    </citation>
    <scope>NUCLEOTIDE SEQUENCE [LARGE SCALE GENOMIC DNA]</scope>
    <source>
        <strain evidence="7">LJ96T</strain>
    </source>
</reference>
<keyword evidence="4" id="KW-1133">Transmembrane helix</keyword>
<gene>
    <name evidence="6" type="ORF">BJI69_03890</name>
</gene>
<dbReference type="GO" id="GO:0004713">
    <property type="term" value="F:protein tyrosine kinase activity"/>
    <property type="evidence" value="ECO:0007669"/>
    <property type="project" value="TreeGrafter"/>
</dbReference>
<evidence type="ECO:0000256" key="4">
    <source>
        <dbReference type="ARBA" id="ARBA00022989"/>
    </source>
</evidence>
<evidence type="ECO:0000256" key="1">
    <source>
        <dbReference type="ARBA" id="ARBA00004651"/>
    </source>
</evidence>
<dbReference type="KEGG" id="lrz:BJI69_03890"/>
<evidence type="ECO:0000313" key="6">
    <source>
        <dbReference type="EMBL" id="APG03129.1"/>
    </source>
</evidence>
<proteinExistence type="predicted"/>
<dbReference type="InterPro" id="IPR050445">
    <property type="entry name" value="Bact_polysacc_biosynth/exp"/>
</dbReference>
<dbReference type="Proteomes" id="UP000182987">
    <property type="component" value="Chromosome"/>
</dbReference>
<comment type="subcellular location">
    <subcellularLocation>
        <location evidence="1">Cell membrane</location>
        <topology evidence="1">Multi-pass membrane protein</topology>
    </subcellularLocation>
</comment>
<dbReference type="Pfam" id="PF02706">
    <property type="entry name" value="Wzz"/>
    <property type="match status" value="1"/>
</dbReference>
<evidence type="ECO:0000313" key="7">
    <source>
        <dbReference type="Proteomes" id="UP000182987"/>
    </source>
</evidence>
<sequence>MEQNEIYLIDLWHIFRREWRWFIAALAVVLGLTFAWLHTTRSQWEANAWIQVGQVASAPPGQDIKTEPMLRVTARVQSAEFQDEVIRRLGLAPESAEAALYRSSMKTDPQFYANFFKLTVRAYSAAQANDLAKASVDTLQTIHRGIDALPLKLAHDRLEELESNLRIGLADRDRLMTTTASADRTAAALAGVLLASKNEEIRALQQAHSELLVRLAPNYTYETSMPWPIAVSGGRVFPNGVLTLGIGVVLGLFLGGVAAIARNALRRRSTKVSPLGTH</sequence>
<organism evidence="6 7">
    <name type="scientific">Luteibacter rhizovicinus DSM 16549</name>
    <dbReference type="NCBI Taxonomy" id="1440763"/>
    <lineage>
        <taxon>Bacteria</taxon>
        <taxon>Pseudomonadati</taxon>
        <taxon>Pseudomonadota</taxon>
        <taxon>Gammaproteobacteria</taxon>
        <taxon>Lysobacterales</taxon>
        <taxon>Rhodanobacteraceae</taxon>
        <taxon>Luteibacter</taxon>
    </lineage>
</organism>
<keyword evidence="2" id="KW-1003">Cell membrane</keyword>
<dbReference type="OrthoDB" id="6006748at2"/>
<dbReference type="PANTHER" id="PTHR32309:SF13">
    <property type="entry name" value="FERRIC ENTEROBACTIN TRANSPORT PROTEIN FEPE"/>
    <property type="match status" value="1"/>
</dbReference>
<keyword evidence="5" id="KW-0472">Membrane</keyword>
<dbReference type="GO" id="GO:0005886">
    <property type="term" value="C:plasma membrane"/>
    <property type="evidence" value="ECO:0007669"/>
    <property type="project" value="UniProtKB-SubCell"/>
</dbReference>
<dbReference type="PANTHER" id="PTHR32309">
    <property type="entry name" value="TYROSINE-PROTEIN KINASE"/>
    <property type="match status" value="1"/>
</dbReference>
<dbReference type="EMBL" id="CP017480">
    <property type="protein sequence ID" value="APG03129.1"/>
    <property type="molecule type" value="Genomic_DNA"/>
</dbReference>
<dbReference type="PATRIC" id="fig|1440763.5.peg.2445"/>
<evidence type="ECO:0000256" key="3">
    <source>
        <dbReference type="ARBA" id="ARBA00022692"/>
    </source>
</evidence>